<dbReference type="Proteomes" id="UP000005876">
    <property type="component" value="Chromosome"/>
</dbReference>
<dbReference type="Gene3D" id="2.60.120.200">
    <property type="match status" value="1"/>
</dbReference>
<dbReference type="InterPro" id="IPR009784">
    <property type="entry name" value="DUF1349"/>
</dbReference>
<reference key="2">
    <citation type="submission" date="2011-11" db="EMBL/GenBank/DDBJ databases">
        <authorList>
            <person name="Shin S.H."/>
            <person name="Kim S."/>
            <person name="Kim J.Y."/>
        </authorList>
    </citation>
    <scope>NUCLEOTIDE SEQUENCE</scope>
    <source>
        <strain>HPL-003</strain>
    </source>
</reference>
<dbReference type="PANTHER" id="PTHR35332">
    <property type="entry name" value="REGULATION OF ENOLASE PROTEIN 1"/>
    <property type="match status" value="1"/>
</dbReference>
<dbReference type="STRING" id="985665.HPL003_22210"/>
<dbReference type="Pfam" id="PF07081">
    <property type="entry name" value="DUF1349"/>
    <property type="match status" value="1"/>
</dbReference>
<evidence type="ECO:0000313" key="1">
    <source>
        <dbReference type="EMBL" id="AET61168.1"/>
    </source>
</evidence>
<dbReference type="eggNOG" id="COG3506">
    <property type="taxonomic scope" value="Bacteria"/>
</dbReference>
<evidence type="ECO:0008006" key="3">
    <source>
        <dbReference type="Google" id="ProtNLM"/>
    </source>
</evidence>
<name>G7VQH9_PAETH</name>
<reference evidence="1 2" key="3">
    <citation type="journal article" date="2012" name="J. Bacteriol.">
        <title>Genome Sequence of Paenibacillus terrae HPL-003, a Xylanase-Producing Bacterium Isolated from Soil Found in Forest Residue.</title>
        <authorList>
            <person name="Shin S.H."/>
            <person name="Kim S."/>
            <person name="Kim J.Y."/>
            <person name="Song H.Y."/>
            <person name="Cho S.J."/>
            <person name="Kim D.R."/>
            <person name="Lee K.I."/>
            <person name="Lim H.K."/>
            <person name="Park N.J."/>
            <person name="Hwang I.T."/>
            <person name="Yang K.S."/>
        </authorList>
    </citation>
    <scope>NUCLEOTIDE SEQUENCE [LARGE SCALE GENOMIC DNA]</scope>
    <source>
        <strain evidence="1 2">HPL-003</strain>
    </source>
</reference>
<dbReference type="AlphaFoldDB" id="G7VQH9"/>
<evidence type="ECO:0000313" key="2">
    <source>
        <dbReference type="Proteomes" id="UP000005876"/>
    </source>
</evidence>
<accession>G7VQH9</accession>
<dbReference type="SUPFAM" id="SSF49899">
    <property type="entry name" value="Concanavalin A-like lectins/glucanases"/>
    <property type="match status" value="1"/>
</dbReference>
<reference evidence="2" key="1">
    <citation type="submission" date="2011-11" db="EMBL/GenBank/DDBJ databases">
        <title>Complete sequence of Paenibacillus terrae HPL-003.</title>
        <authorList>
            <person name="Shin S.H."/>
            <person name="Kim S."/>
            <person name="Kim J.Y."/>
        </authorList>
    </citation>
    <scope>NUCLEOTIDE SEQUENCE [LARGE SCALE GENOMIC DNA]</scope>
    <source>
        <strain evidence="2">HPL-003</strain>
    </source>
</reference>
<dbReference type="PANTHER" id="PTHR35332:SF2">
    <property type="entry name" value="REGULATION OF ENOLASE PROTEIN 1"/>
    <property type="match status" value="1"/>
</dbReference>
<dbReference type="KEGG" id="pta:HPL003_22210"/>
<gene>
    <name evidence="1" type="ordered locus">HPL003_22210</name>
</gene>
<proteinExistence type="predicted"/>
<sequence>MTLYLYKLIQMGECINMSHNLFQPEVRENLKWMNEPEHWEYTKEDGLIIDAPAKVDFFKDPGGKHVAHSAPFLHLQVDSSFQLTTQLQVDMRHLYDSGCLMLMADENNWAKLCYEFNGECATIVSVVTKNGSSDDCNSERVVVDNPHLRITKIGRIISFYYSTDGEDWKLVRYFGMEISDQFIAGVVAQSPMGSGCRVNFKYLNLTIPNEDSRF</sequence>
<protein>
    <recommendedName>
        <fullName evidence="3">DUF1349 domain-containing protein</fullName>
    </recommendedName>
</protein>
<dbReference type="HOGENOM" id="CLU_082825_1_0_9"/>
<dbReference type="EMBL" id="CP003107">
    <property type="protein sequence ID" value="AET61168.1"/>
    <property type="molecule type" value="Genomic_DNA"/>
</dbReference>
<dbReference type="InterPro" id="IPR013320">
    <property type="entry name" value="ConA-like_dom_sf"/>
</dbReference>
<organism evidence="1 2">
    <name type="scientific">Paenibacillus terrae (strain HPL-003)</name>
    <dbReference type="NCBI Taxonomy" id="985665"/>
    <lineage>
        <taxon>Bacteria</taxon>
        <taxon>Bacillati</taxon>
        <taxon>Bacillota</taxon>
        <taxon>Bacilli</taxon>
        <taxon>Bacillales</taxon>
        <taxon>Paenibacillaceae</taxon>
        <taxon>Paenibacillus</taxon>
    </lineage>
</organism>